<keyword evidence="1" id="KW-0614">Plasmid</keyword>
<name>A0A6D1PA32_ECOLX</name>
<organism evidence="1">
    <name type="scientific">Escherichia coli</name>
    <dbReference type="NCBI Taxonomy" id="562"/>
    <lineage>
        <taxon>Bacteria</taxon>
        <taxon>Pseudomonadati</taxon>
        <taxon>Pseudomonadota</taxon>
        <taxon>Gammaproteobacteria</taxon>
        <taxon>Enterobacterales</taxon>
        <taxon>Enterobacteriaceae</taxon>
        <taxon>Escherichia</taxon>
    </lineage>
</organism>
<dbReference type="AlphaFoldDB" id="A0A6D1PA32"/>
<dbReference type="EMBL" id="MN604268">
    <property type="protein sequence ID" value="QIC03669.1"/>
    <property type="molecule type" value="Genomic_DNA"/>
</dbReference>
<proteinExistence type="predicted"/>
<gene>
    <name evidence="1" type="ORF">pJ53_SAL-19-0623_NDM_00021</name>
</gene>
<sequence>MGRVLSIVYRTLSTHLIKKPVTPKPLHKLAQ</sequence>
<evidence type="ECO:0000313" key="1">
    <source>
        <dbReference type="EMBL" id="QIC03669.1"/>
    </source>
</evidence>
<protein>
    <submittedName>
        <fullName evidence="1">Uncharacterized protein</fullName>
    </submittedName>
</protein>
<accession>A0A6D1PA32</accession>
<reference evidence="1" key="1">
    <citation type="journal article" date="2020" name="Clin. Microbiol. Infect.">
        <title>Multidrug-resistant Salmonella enterica serovar London carrying blaNDM-1 encoding plasmid from Singapore.</title>
        <authorList>
            <person name="Octavia S."/>
            <person name="Chew K.L."/>
            <person name="Lee Chew K."/>
            <person name="Lin R.T.P."/>
            <person name="Teo J.W.P."/>
        </authorList>
    </citation>
    <scope>NUCLEOTIDE SEQUENCE</scope>
    <source>
        <strain evidence="1">J53</strain>
        <plasmid evidence="1">pJ53_SAL-19-0623_NDM</plasmid>
    </source>
</reference>
<geneLocation type="plasmid" evidence="1">
    <name>pJ53_SAL-19-0623_NDM</name>
</geneLocation>